<dbReference type="AlphaFoldDB" id="A0A955L3P5"/>
<evidence type="ECO:0000256" key="2">
    <source>
        <dbReference type="ARBA" id="ARBA00013855"/>
    </source>
</evidence>
<feature type="transmembrane region" description="Helical" evidence="6">
    <location>
        <begin position="12"/>
        <end position="36"/>
    </location>
</feature>
<comment type="caution">
    <text evidence="8">The sequence shown here is derived from an EMBL/GenBank/DDBJ whole genome shotgun (WGS) entry which is preliminary data.</text>
</comment>
<dbReference type="Gene3D" id="2.40.10.350">
    <property type="entry name" value="Rod shape-determining protein MreC, domain 2"/>
    <property type="match status" value="1"/>
</dbReference>
<feature type="domain" description="Rod shape-determining protein MreC beta-barrel core" evidence="7">
    <location>
        <begin position="121"/>
        <end position="266"/>
    </location>
</feature>
<dbReference type="InterPro" id="IPR055342">
    <property type="entry name" value="MreC_beta-barrel_core"/>
</dbReference>
<evidence type="ECO:0000313" key="8">
    <source>
        <dbReference type="EMBL" id="MCA9382278.1"/>
    </source>
</evidence>
<keyword evidence="6" id="KW-0812">Transmembrane</keyword>
<keyword evidence="6" id="KW-0472">Membrane</keyword>
<organism evidence="8 9">
    <name type="scientific">Candidatus Dojkabacteria bacterium</name>
    <dbReference type="NCBI Taxonomy" id="2099670"/>
    <lineage>
        <taxon>Bacteria</taxon>
        <taxon>Candidatus Dojkabacteria</taxon>
    </lineage>
</organism>
<keyword evidence="6" id="KW-1133">Transmembrane helix</keyword>
<evidence type="ECO:0000256" key="4">
    <source>
        <dbReference type="ARBA" id="ARBA00032089"/>
    </source>
</evidence>
<dbReference type="GO" id="GO:0005886">
    <property type="term" value="C:plasma membrane"/>
    <property type="evidence" value="ECO:0007669"/>
    <property type="project" value="TreeGrafter"/>
</dbReference>
<reference evidence="8" key="1">
    <citation type="submission" date="2020-04" db="EMBL/GenBank/DDBJ databases">
        <authorList>
            <person name="Zhang T."/>
        </authorList>
    </citation>
    <scope>NUCLEOTIDE SEQUENCE</scope>
    <source>
        <strain evidence="8">HKST-UBA10</strain>
    </source>
</reference>
<dbReference type="GO" id="GO:0008360">
    <property type="term" value="P:regulation of cell shape"/>
    <property type="evidence" value="ECO:0007669"/>
    <property type="project" value="UniProtKB-KW"/>
</dbReference>
<comment type="similarity">
    <text evidence="1">Belongs to the MreC family.</text>
</comment>
<evidence type="ECO:0000259" key="7">
    <source>
        <dbReference type="Pfam" id="PF04085"/>
    </source>
</evidence>
<reference evidence="8" key="2">
    <citation type="journal article" date="2021" name="Microbiome">
        <title>Successional dynamics and alternative stable states in a saline activated sludge microbial community over 9 years.</title>
        <authorList>
            <person name="Wang Y."/>
            <person name="Ye J."/>
            <person name="Ju F."/>
            <person name="Liu L."/>
            <person name="Boyd J.A."/>
            <person name="Deng Y."/>
            <person name="Parks D.H."/>
            <person name="Jiang X."/>
            <person name="Yin X."/>
            <person name="Woodcroft B.J."/>
            <person name="Tyson G.W."/>
            <person name="Hugenholtz P."/>
            <person name="Polz M.F."/>
            <person name="Zhang T."/>
        </authorList>
    </citation>
    <scope>NUCLEOTIDE SEQUENCE</scope>
    <source>
        <strain evidence="8">HKST-UBA10</strain>
    </source>
</reference>
<dbReference type="Proteomes" id="UP000782843">
    <property type="component" value="Unassembled WGS sequence"/>
</dbReference>
<feature type="coiled-coil region" evidence="5">
    <location>
        <begin position="67"/>
        <end position="101"/>
    </location>
</feature>
<protein>
    <recommendedName>
        <fullName evidence="2">Cell shape-determining protein MreC</fullName>
    </recommendedName>
    <alternativeName>
        <fullName evidence="4">Cell shape protein MreC</fullName>
    </alternativeName>
</protein>
<dbReference type="Gene3D" id="2.40.10.340">
    <property type="entry name" value="Rod shape-determining protein MreC, domain 1"/>
    <property type="match status" value="1"/>
</dbReference>
<evidence type="ECO:0000256" key="6">
    <source>
        <dbReference type="SAM" id="Phobius"/>
    </source>
</evidence>
<proteinExistence type="inferred from homology"/>
<evidence type="ECO:0000256" key="3">
    <source>
        <dbReference type="ARBA" id="ARBA00022960"/>
    </source>
</evidence>
<dbReference type="EMBL" id="JAGQLG010000098">
    <property type="protein sequence ID" value="MCA9382278.1"/>
    <property type="molecule type" value="Genomic_DNA"/>
</dbReference>
<name>A0A955L3P5_9BACT</name>
<dbReference type="PANTHER" id="PTHR34138:SF1">
    <property type="entry name" value="CELL SHAPE-DETERMINING PROTEIN MREC"/>
    <property type="match status" value="1"/>
</dbReference>
<dbReference type="InterPro" id="IPR042175">
    <property type="entry name" value="Cell/Rod_MreC_2"/>
</dbReference>
<dbReference type="InterPro" id="IPR042177">
    <property type="entry name" value="Cell/Rod_1"/>
</dbReference>
<evidence type="ECO:0000256" key="1">
    <source>
        <dbReference type="ARBA" id="ARBA00009369"/>
    </source>
</evidence>
<dbReference type="PANTHER" id="PTHR34138">
    <property type="entry name" value="CELL SHAPE-DETERMINING PROTEIN MREC"/>
    <property type="match status" value="1"/>
</dbReference>
<sequence>MEKKSLPNSYKYFGIFLVLTSLILLFDIIGVFSPIYKYSSYLFKPAYSIITNSTIFLEDSVELIPKIALLKSENENLKQQIIELNSTNSELQKKADEASYEFDQNKFVEKNEEYKLLPAEVIALEKTPLEIFLIINVGSKDSIQKGQTVIFQNFLVGRIDEIYEKTARVAVIGSTNNSVPVITQTTKINAVLISNLEDGVHISNILPGETPKKGENVISSSLGDQYQYGFLVGKVGKILSTESESVQRYEIERVIEYKDLKNISVIVE</sequence>
<dbReference type="InterPro" id="IPR007221">
    <property type="entry name" value="MreC"/>
</dbReference>
<gene>
    <name evidence="8" type="ORF">KC660_02620</name>
</gene>
<evidence type="ECO:0000256" key="5">
    <source>
        <dbReference type="SAM" id="Coils"/>
    </source>
</evidence>
<dbReference type="Pfam" id="PF04085">
    <property type="entry name" value="MreC"/>
    <property type="match status" value="1"/>
</dbReference>
<keyword evidence="5" id="KW-0175">Coiled coil</keyword>
<evidence type="ECO:0000313" key="9">
    <source>
        <dbReference type="Proteomes" id="UP000782843"/>
    </source>
</evidence>
<accession>A0A955L3P5</accession>
<keyword evidence="3" id="KW-0133">Cell shape</keyword>